<evidence type="ECO:0000313" key="3">
    <source>
        <dbReference type="EMBL" id="BCZ45045.1"/>
    </source>
</evidence>
<dbReference type="RefSeq" id="WP_224036676.1">
    <property type="nucleotide sequence ID" value="NZ_AP024849.1"/>
</dbReference>
<dbReference type="CDD" id="cd01949">
    <property type="entry name" value="GGDEF"/>
    <property type="match status" value="1"/>
</dbReference>
<dbReference type="InterPro" id="IPR029787">
    <property type="entry name" value="Nucleotide_cyclase"/>
</dbReference>
<dbReference type="InterPro" id="IPR043128">
    <property type="entry name" value="Rev_trsase/Diguanyl_cyclase"/>
</dbReference>
<feature type="transmembrane region" description="Helical" evidence="1">
    <location>
        <begin position="139"/>
        <end position="158"/>
    </location>
</feature>
<feature type="domain" description="GGDEF" evidence="2">
    <location>
        <begin position="412"/>
        <end position="541"/>
    </location>
</feature>
<feature type="transmembrane region" description="Helical" evidence="1">
    <location>
        <begin position="95"/>
        <end position="114"/>
    </location>
</feature>
<evidence type="ECO:0000259" key="2">
    <source>
        <dbReference type="PROSITE" id="PS50887"/>
    </source>
</evidence>
<keyword evidence="1" id="KW-1133">Transmembrane helix</keyword>
<feature type="transmembrane region" description="Helical" evidence="1">
    <location>
        <begin position="70"/>
        <end position="88"/>
    </location>
</feature>
<dbReference type="Pfam" id="PF16927">
    <property type="entry name" value="HisKA_7TM"/>
    <property type="match status" value="1"/>
</dbReference>
<organism evidence="3 4">
    <name type="scientific">Clostridium gelidum</name>
    <dbReference type="NCBI Taxonomy" id="704125"/>
    <lineage>
        <taxon>Bacteria</taxon>
        <taxon>Bacillati</taxon>
        <taxon>Bacillota</taxon>
        <taxon>Clostridia</taxon>
        <taxon>Eubacteriales</taxon>
        <taxon>Clostridiaceae</taxon>
        <taxon>Clostridium</taxon>
    </lineage>
</organism>
<name>A0ABM7T2G3_9CLOT</name>
<dbReference type="Proteomes" id="UP000824633">
    <property type="component" value="Chromosome"/>
</dbReference>
<dbReference type="Gene3D" id="3.30.70.270">
    <property type="match status" value="1"/>
</dbReference>
<keyword evidence="1" id="KW-0472">Membrane</keyword>
<keyword evidence="1" id="KW-0812">Transmembrane</keyword>
<evidence type="ECO:0000256" key="1">
    <source>
        <dbReference type="SAM" id="Phobius"/>
    </source>
</evidence>
<keyword evidence="4" id="KW-1185">Reference proteome</keyword>
<sequence length="541" mass="61349">MSISLILVVISTITILGSIIYVGTRKNKTQLHYVYILLMSSVLVWCTGAIGEVTTKDVYHFNSFIQTCNYFGIGLVSVFILLLGIVFTNSKITVTWKYALLFILPIGSAIAVATNESHHLFMKVFCIIIKDTVMGPLMWVHYIYCYVYIAIGLGYLIKHAINNLGIFSKQAITLIVGIGISLVVNVLTSFSIVRGGCYSTIPSIVILVILIGIAILKLDMFNIMPIALQKVVDYISDGFIVIDENRKIIDFNKAVQLWCSGNTEIRRSQDLKEFMSSLKMEELDTKKLLSYGRMSLEKKDSISFDSAINFKNGVRYFNIEVTPIFNKAKYLGTLILFRDTTKYMKNLQTIKEYQLLLENNLEKVTMDKQELLIRSAIMENMSKVDALTDMYNHRTFQEYFHTIVGQVSRNNSTLQLAIFDIDDFKKINDTFGHSVGDIILKSIASRIKTMVTAEDITARYGGEEFVVILTNKTMEQSRVLLEAIRKAIQDEKHIELNRNVTVSIGVHEYYKGQPKEESFNKADQALYEAKHSGKNRIVVST</sequence>
<feature type="transmembrane region" description="Helical" evidence="1">
    <location>
        <begin position="6"/>
        <end position="24"/>
    </location>
</feature>
<dbReference type="InterPro" id="IPR050469">
    <property type="entry name" value="Diguanylate_Cyclase"/>
</dbReference>
<dbReference type="NCBIfam" id="TIGR00254">
    <property type="entry name" value="GGDEF"/>
    <property type="match status" value="1"/>
</dbReference>
<dbReference type="PROSITE" id="PS50887">
    <property type="entry name" value="GGDEF"/>
    <property type="match status" value="1"/>
</dbReference>
<dbReference type="EMBL" id="AP024849">
    <property type="protein sequence ID" value="BCZ45045.1"/>
    <property type="molecule type" value="Genomic_DNA"/>
</dbReference>
<dbReference type="InterPro" id="IPR031621">
    <property type="entry name" value="HisKA_7TM"/>
</dbReference>
<dbReference type="PANTHER" id="PTHR45138:SF9">
    <property type="entry name" value="DIGUANYLATE CYCLASE DGCM-RELATED"/>
    <property type="match status" value="1"/>
</dbReference>
<feature type="transmembrane region" description="Helical" evidence="1">
    <location>
        <begin position="31"/>
        <end position="50"/>
    </location>
</feature>
<dbReference type="SMART" id="SM00267">
    <property type="entry name" value="GGDEF"/>
    <property type="match status" value="1"/>
</dbReference>
<feature type="transmembrane region" description="Helical" evidence="1">
    <location>
        <begin position="198"/>
        <end position="216"/>
    </location>
</feature>
<dbReference type="InterPro" id="IPR000160">
    <property type="entry name" value="GGDEF_dom"/>
</dbReference>
<proteinExistence type="predicted"/>
<gene>
    <name evidence="3" type="ORF">psyc5s11_11120</name>
</gene>
<feature type="transmembrane region" description="Helical" evidence="1">
    <location>
        <begin position="170"/>
        <end position="192"/>
    </location>
</feature>
<dbReference type="PANTHER" id="PTHR45138">
    <property type="entry name" value="REGULATORY COMPONENTS OF SENSORY TRANSDUCTION SYSTEM"/>
    <property type="match status" value="1"/>
</dbReference>
<protein>
    <submittedName>
        <fullName evidence="3">GGDEF domain-containing protein</fullName>
    </submittedName>
</protein>
<dbReference type="SUPFAM" id="SSF55073">
    <property type="entry name" value="Nucleotide cyclase"/>
    <property type="match status" value="1"/>
</dbReference>
<evidence type="ECO:0000313" key="4">
    <source>
        <dbReference type="Proteomes" id="UP000824633"/>
    </source>
</evidence>
<accession>A0ABM7T2G3</accession>
<dbReference type="Gene3D" id="3.30.450.20">
    <property type="entry name" value="PAS domain"/>
    <property type="match status" value="1"/>
</dbReference>
<dbReference type="Pfam" id="PF00990">
    <property type="entry name" value="GGDEF"/>
    <property type="match status" value="1"/>
</dbReference>
<reference evidence="4" key="1">
    <citation type="submission" date="2021-07" db="EMBL/GenBank/DDBJ databases">
        <title>Complete genome sequencing of a Clostridium isolate.</title>
        <authorList>
            <person name="Ueki A."/>
            <person name="Tonouchi A."/>
        </authorList>
    </citation>
    <scope>NUCLEOTIDE SEQUENCE [LARGE SCALE GENOMIC DNA]</scope>
    <source>
        <strain evidence="4">C5S11</strain>
    </source>
</reference>